<evidence type="ECO:0000259" key="1">
    <source>
        <dbReference type="Pfam" id="PF13614"/>
    </source>
</evidence>
<dbReference type="CDD" id="cd02042">
    <property type="entry name" value="ParAB_family"/>
    <property type="match status" value="1"/>
</dbReference>
<dbReference type="InterPro" id="IPR050678">
    <property type="entry name" value="DNA_Partitioning_ATPase"/>
</dbReference>
<comment type="caution">
    <text evidence="2">The sequence shown here is derived from an EMBL/GenBank/DDBJ whole genome shotgun (WGS) entry which is preliminary data.</text>
</comment>
<dbReference type="Proteomes" id="UP000618445">
    <property type="component" value="Unassembled WGS sequence"/>
</dbReference>
<dbReference type="Pfam" id="PF13614">
    <property type="entry name" value="AAA_31"/>
    <property type="match status" value="1"/>
</dbReference>
<dbReference type="Gene3D" id="3.40.50.300">
    <property type="entry name" value="P-loop containing nucleotide triphosphate hydrolases"/>
    <property type="match status" value="1"/>
</dbReference>
<evidence type="ECO:0000313" key="3">
    <source>
        <dbReference type="Proteomes" id="UP000618445"/>
    </source>
</evidence>
<proteinExistence type="predicted"/>
<accession>A0ABR8C8K2</accession>
<dbReference type="EMBL" id="JACJQY010000007">
    <property type="protein sequence ID" value="MBD2316490.1"/>
    <property type="molecule type" value="Genomic_DNA"/>
</dbReference>
<protein>
    <submittedName>
        <fullName evidence="2">ParA family protein</fullName>
    </submittedName>
</protein>
<evidence type="ECO:0000313" key="2">
    <source>
        <dbReference type="EMBL" id="MBD2316490.1"/>
    </source>
</evidence>
<keyword evidence="3" id="KW-1185">Reference proteome</keyword>
<dbReference type="PANTHER" id="PTHR13696:SF98">
    <property type="entry name" value="PLASMID PARTITION PROTEIN A"/>
    <property type="match status" value="1"/>
</dbReference>
<organism evidence="2 3">
    <name type="scientific">Phormidium tenue FACHB-1050</name>
    <dbReference type="NCBI Taxonomy" id="2692857"/>
    <lineage>
        <taxon>Bacteria</taxon>
        <taxon>Bacillati</taxon>
        <taxon>Cyanobacteriota</taxon>
        <taxon>Cyanophyceae</taxon>
        <taxon>Oscillatoriophycideae</taxon>
        <taxon>Oscillatoriales</taxon>
        <taxon>Oscillatoriaceae</taxon>
        <taxon>Phormidium</taxon>
    </lineage>
</organism>
<sequence>MITLTICSLAGGQGKTSCAYFVARMLAAKYKVLLVDGDPQSSLTLYSRHQTKQDEPSLFEVLKGVVKPIEAVYQLEAPNIFLIPSDDGLDKIQQHLADSGMGGLMLRKYLKPLNDLFDFCIIDSPPQRSQLCISCMGAANKLLISCECTIKGVQSLLRTIDTIAELKDIELLNGDILGVLPFKDVWVGANQTTTSKKATTLIKATAIEEELRVFSSILQSERHKQAMDNGKTLSEIGYRDLEHPFIQVVEDLELCVPQK</sequence>
<dbReference type="RefSeq" id="WP_190401359.1">
    <property type="nucleotide sequence ID" value="NZ_CAWPQU010000067.1"/>
</dbReference>
<dbReference type="PANTHER" id="PTHR13696">
    <property type="entry name" value="P-LOOP CONTAINING NUCLEOSIDE TRIPHOSPHATE HYDROLASE"/>
    <property type="match status" value="1"/>
</dbReference>
<dbReference type="InterPro" id="IPR025669">
    <property type="entry name" value="AAA_dom"/>
</dbReference>
<dbReference type="InterPro" id="IPR027417">
    <property type="entry name" value="P-loop_NTPase"/>
</dbReference>
<gene>
    <name evidence="2" type="ORF">H6G05_06475</name>
</gene>
<feature type="domain" description="AAA" evidence="1">
    <location>
        <begin position="4"/>
        <end position="167"/>
    </location>
</feature>
<reference evidence="2 3" key="1">
    <citation type="journal article" date="2020" name="ISME J.">
        <title>Comparative genomics reveals insights into cyanobacterial evolution and habitat adaptation.</title>
        <authorList>
            <person name="Chen M.Y."/>
            <person name="Teng W.K."/>
            <person name="Zhao L."/>
            <person name="Hu C.X."/>
            <person name="Zhou Y.K."/>
            <person name="Han B.P."/>
            <person name="Song L.R."/>
            <person name="Shu W.S."/>
        </authorList>
    </citation>
    <scope>NUCLEOTIDE SEQUENCE [LARGE SCALE GENOMIC DNA]</scope>
    <source>
        <strain evidence="2 3">FACHB-1050</strain>
    </source>
</reference>
<name>A0ABR8C8K2_9CYAN</name>
<dbReference type="SUPFAM" id="SSF52540">
    <property type="entry name" value="P-loop containing nucleoside triphosphate hydrolases"/>
    <property type="match status" value="1"/>
</dbReference>